<gene>
    <name evidence="1" type="ORF">AVEN_196813_1</name>
</gene>
<protein>
    <submittedName>
        <fullName evidence="1">Uncharacterized protein</fullName>
    </submittedName>
</protein>
<comment type="caution">
    <text evidence="1">The sequence shown here is derived from an EMBL/GenBank/DDBJ whole genome shotgun (WGS) entry which is preliminary data.</text>
</comment>
<dbReference type="AlphaFoldDB" id="A0A4Y2JG90"/>
<evidence type="ECO:0000313" key="2">
    <source>
        <dbReference type="Proteomes" id="UP000499080"/>
    </source>
</evidence>
<accession>A0A4Y2JG90</accession>
<keyword evidence="2" id="KW-1185">Reference proteome</keyword>
<sequence length="146" mass="16341">MPTGNLPDWTGSSCERDISKLERANWTKFSTWDDQNYTYIYNRIINPSTGGPSVSPLTHGLFGSMRGELDSSNLGGHLPHHCYKFSLRRSEMDSCPSAKIIGPPTSIIFEAILEPHLSSKEANRLRLAFVDVKSKFLDRPEPPSSM</sequence>
<dbReference type="EMBL" id="BGPR01003504">
    <property type="protein sequence ID" value="GBM88974.1"/>
    <property type="molecule type" value="Genomic_DNA"/>
</dbReference>
<name>A0A4Y2JG90_ARAVE</name>
<proteinExistence type="predicted"/>
<evidence type="ECO:0000313" key="1">
    <source>
        <dbReference type="EMBL" id="GBM88974.1"/>
    </source>
</evidence>
<reference evidence="1 2" key="1">
    <citation type="journal article" date="2019" name="Sci. Rep.">
        <title>Orb-weaving spider Araneus ventricosus genome elucidates the spidroin gene catalogue.</title>
        <authorList>
            <person name="Kono N."/>
            <person name="Nakamura H."/>
            <person name="Ohtoshi R."/>
            <person name="Moran D.A.P."/>
            <person name="Shinohara A."/>
            <person name="Yoshida Y."/>
            <person name="Fujiwara M."/>
            <person name="Mori M."/>
            <person name="Tomita M."/>
            <person name="Arakawa K."/>
        </authorList>
    </citation>
    <scope>NUCLEOTIDE SEQUENCE [LARGE SCALE GENOMIC DNA]</scope>
</reference>
<organism evidence="1 2">
    <name type="scientific">Araneus ventricosus</name>
    <name type="common">Orbweaver spider</name>
    <name type="synonym">Epeira ventricosa</name>
    <dbReference type="NCBI Taxonomy" id="182803"/>
    <lineage>
        <taxon>Eukaryota</taxon>
        <taxon>Metazoa</taxon>
        <taxon>Ecdysozoa</taxon>
        <taxon>Arthropoda</taxon>
        <taxon>Chelicerata</taxon>
        <taxon>Arachnida</taxon>
        <taxon>Araneae</taxon>
        <taxon>Araneomorphae</taxon>
        <taxon>Entelegynae</taxon>
        <taxon>Araneoidea</taxon>
        <taxon>Araneidae</taxon>
        <taxon>Araneus</taxon>
    </lineage>
</organism>
<dbReference type="Proteomes" id="UP000499080">
    <property type="component" value="Unassembled WGS sequence"/>
</dbReference>